<evidence type="ECO:0000313" key="10">
    <source>
        <dbReference type="EMBL" id="ABF42136.1"/>
    </source>
</evidence>
<dbReference type="Pfam" id="PF02310">
    <property type="entry name" value="B12-binding"/>
    <property type="match status" value="1"/>
</dbReference>
<dbReference type="GO" id="GO:0005829">
    <property type="term" value="C:cytosol"/>
    <property type="evidence" value="ECO:0007669"/>
    <property type="project" value="TreeGrafter"/>
</dbReference>
<dbReference type="InterPro" id="IPR058240">
    <property type="entry name" value="rSAM_sf"/>
</dbReference>
<dbReference type="KEGG" id="aba:Acid345_3135"/>
<dbReference type="PROSITE" id="PS51918">
    <property type="entry name" value="RADICAL_SAM"/>
    <property type="match status" value="1"/>
</dbReference>
<dbReference type="InterPro" id="IPR006638">
    <property type="entry name" value="Elp3/MiaA/NifB-like_rSAM"/>
</dbReference>
<keyword evidence="6" id="KW-0408">Iron</keyword>
<dbReference type="SUPFAM" id="SSF102114">
    <property type="entry name" value="Radical SAM enzymes"/>
    <property type="match status" value="1"/>
</dbReference>
<dbReference type="InterPro" id="IPR051198">
    <property type="entry name" value="BchE-like"/>
</dbReference>
<evidence type="ECO:0000313" key="11">
    <source>
        <dbReference type="Proteomes" id="UP000002432"/>
    </source>
</evidence>
<comment type="cofactor">
    <cofactor evidence="1">
        <name>[4Fe-4S] cluster</name>
        <dbReference type="ChEBI" id="CHEBI:49883"/>
    </cofactor>
</comment>
<reference evidence="10 11" key="1">
    <citation type="journal article" date="2009" name="Appl. Environ. Microbiol.">
        <title>Three genomes from the phylum Acidobacteria provide insight into the lifestyles of these microorganisms in soils.</title>
        <authorList>
            <person name="Ward N.L."/>
            <person name="Challacombe J.F."/>
            <person name="Janssen P.H."/>
            <person name="Henrissat B."/>
            <person name="Coutinho P.M."/>
            <person name="Wu M."/>
            <person name="Xie G."/>
            <person name="Haft D.H."/>
            <person name="Sait M."/>
            <person name="Badger J."/>
            <person name="Barabote R.D."/>
            <person name="Bradley B."/>
            <person name="Brettin T.S."/>
            <person name="Brinkac L.M."/>
            <person name="Bruce D."/>
            <person name="Creasy T."/>
            <person name="Daugherty S.C."/>
            <person name="Davidsen T.M."/>
            <person name="DeBoy R.T."/>
            <person name="Detter J.C."/>
            <person name="Dodson R.J."/>
            <person name="Durkin A.S."/>
            <person name="Ganapathy A."/>
            <person name="Gwinn-Giglio M."/>
            <person name="Han C.S."/>
            <person name="Khouri H."/>
            <person name="Kiss H."/>
            <person name="Kothari S.P."/>
            <person name="Madupu R."/>
            <person name="Nelson K.E."/>
            <person name="Nelson W.C."/>
            <person name="Paulsen I."/>
            <person name="Penn K."/>
            <person name="Ren Q."/>
            <person name="Rosovitz M.J."/>
            <person name="Selengut J.D."/>
            <person name="Shrivastava S."/>
            <person name="Sullivan S.A."/>
            <person name="Tapia R."/>
            <person name="Thompson L.S."/>
            <person name="Watkins K.L."/>
            <person name="Yang Q."/>
            <person name="Yu C."/>
            <person name="Zafar N."/>
            <person name="Zhou L."/>
            <person name="Kuske C.R."/>
        </authorList>
    </citation>
    <scope>NUCLEOTIDE SEQUENCE [LARGE SCALE GENOMIC DNA]</scope>
    <source>
        <strain evidence="10 11">Ellin345</strain>
    </source>
</reference>
<evidence type="ECO:0000256" key="3">
    <source>
        <dbReference type="ARBA" id="ARBA00022679"/>
    </source>
</evidence>
<keyword evidence="3" id="KW-0808">Transferase</keyword>
<dbReference type="Proteomes" id="UP000002432">
    <property type="component" value="Chromosome"/>
</dbReference>
<accession>Q1ILW4</accession>
<dbReference type="SFLD" id="SFLDG01123">
    <property type="entry name" value="methyltransferase_(Class_B)"/>
    <property type="match status" value="1"/>
</dbReference>
<evidence type="ECO:0000256" key="6">
    <source>
        <dbReference type="ARBA" id="ARBA00023004"/>
    </source>
</evidence>
<protein>
    <submittedName>
        <fullName evidence="10">Fe-S protein, radical SAM family</fullName>
    </submittedName>
</protein>
<dbReference type="PANTHER" id="PTHR43409">
    <property type="entry name" value="ANAEROBIC MAGNESIUM-PROTOPORPHYRIN IX MONOMETHYL ESTER CYCLASE-RELATED"/>
    <property type="match status" value="1"/>
</dbReference>
<keyword evidence="7" id="KW-0411">Iron-sulfur</keyword>
<evidence type="ECO:0000256" key="4">
    <source>
        <dbReference type="ARBA" id="ARBA00022691"/>
    </source>
</evidence>
<organism evidence="10 11">
    <name type="scientific">Koribacter versatilis (strain Ellin345)</name>
    <dbReference type="NCBI Taxonomy" id="204669"/>
    <lineage>
        <taxon>Bacteria</taxon>
        <taxon>Pseudomonadati</taxon>
        <taxon>Acidobacteriota</taxon>
        <taxon>Terriglobia</taxon>
        <taxon>Terriglobales</taxon>
        <taxon>Candidatus Korobacteraceae</taxon>
        <taxon>Candidatus Korobacter</taxon>
    </lineage>
</organism>
<dbReference type="SFLD" id="SFLDG01082">
    <property type="entry name" value="B12-binding_domain_containing"/>
    <property type="match status" value="1"/>
</dbReference>
<dbReference type="HOGENOM" id="CLU_021572_5_1_0"/>
<dbReference type="PROSITE" id="PS51332">
    <property type="entry name" value="B12_BINDING"/>
    <property type="match status" value="1"/>
</dbReference>
<evidence type="ECO:0000256" key="2">
    <source>
        <dbReference type="ARBA" id="ARBA00022603"/>
    </source>
</evidence>
<dbReference type="InterPro" id="IPR034466">
    <property type="entry name" value="Methyltransferase_Class_B"/>
</dbReference>
<feature type="domain" description="Radical SAM core" evidence="9">
    <location>
        <begin position="165"/>
        <end position="383"/>
    </location>
</feature>
<keyword evidence="11" id="KW-1185">Reference proteome</keyword>
<dbReference type="PANTHER" id="PTHR43409:SF7">
    <property type="entry name" value="BLL1977 PROTEIN"/>
    <property type="match status" value="1"/>
</dbReference>
<dbReference type="Gene3D" id="3.40.50.280">
    <property type="entry name" value="Cobalamin-binding domain"/>
    <property type="match status" value="1"/>
</dbReference>
<dbReference type="InterPro" id="IPR007197">
    <property type="entry name" value="rSAM"/>
</dbReference>
<keyword evidence="5" id="KW-0479">Metal-binding</keyword>
<evidence type="ECO:0000256" key="7">
    <source>
        <dbReference type="ARBA" id="ARBA00023014"/>
    </source>
</evidence>
<dbReference type="Gene3D" id="3.80.30.20">
    <property type="entry name" value="tm_1862 like domain"/>
    <property type="match status" value="1"/>
</dbReference>
<dbReference type="EnsemblBacteria" id="ABF42136">
    <property type="protein sequence ID" value="ABF42136"/>
    <property type="gene ID" value="Acid345_3135"/>
</dbReference>
<dbReference type="Pfam" id="PF04055">
    <property type="entry name" value="Radical_SAM"/>
    <property type="match status" value="1"/>
</dbReference>
<dbReference type="AlphaFoldDB" id="Q1ILW4"/>
<evidence type="ECO:0000256" key="1">
    <source>
        <dbReference type="ARBA" id="ARBA00001966"/>
    </source>
</evidence>
<keyword evidence="2" id="KW-0489">Methyltransferase</keyword>
<evidence type="ECO:0000256" key="5">
    <source>
        <dbReference type="ARBA" id="ARBA00022723"/>
    </source>
</evidence>
<feature type="domain" description="B12-binding" evidence="8">
    <location>
        <begin position="10"/>
        <end position="141"/>
    </location>
</feature>
<dbReference type="GO" id="GO:0031419">
    <property type="term" value="F:cobalamin binding"/>
    <property type="evidence" value="ECO:0007669"/>
    <property type="project" value="InterPro"/>
</dbReference>
<evidence type="ECO:0000259" key="9">
    <source>
        <dbReference type="PROSITE" id="PS51918"/>
    </source>
</evidence>
<dbReference type="SFLD" id="SFLDS00029">
    <property type="entry name" value="Radical_SAM"/>
    <property type="match status" value="1"/>
</dbReference>
<dbReference type="CDD" id="cd01335">
    <property type="entry name" value="Radical_SAM"/>
    <property type="match status" value="1"/>
</dbReference>
<sequence>MVALGKRPLNVKFILPALKEATDPYWRPIKYSLFPPLGLAQLAAYLSPDDYVVLTDEHVEPLTLEDNPDLVVIQVYITNAYRAYRIADHYRKRGAFVCLGGLHVTSMPHEAAEHADSIFLGPGEQIFPQFLTDFRAGNPQRLYASTSGRTLERAPSPRRDLIKRHCYLVPNSIVVTRGCPQHCDFCYKDAFYQGGKTFYTQRVDEALAEISRLPGRHVYFLDDHMLGDRRFAEGLFDGMKGMRRLFQGAATVDSILRGNLIERAAEAGLRSIFVGFETLAPANLKQCNKRQNLGRDYKAVTDRLHSLGIMINGSFVFGMDDDGPDVFRRTVDWAVEHGVTTATFHIQTPYPGTGLHARMEREGRMTTRDWNLYDTRHVVYRPARLTAEQLKTGYDWAYEEFYTWSNIAKASLHHGTLKHQAKHFFYASGWKKFEAVWDFIIRTRQLNRTTKILESVLSKVTGKKEDHTFVPPIPSPQNAELVTISTEQVS</sequence>
<dbReference type="eggNOG" id="COG1032">
    <property type="taxonomic scope" value="Bacteria"/>
</dbReference>
<proteinExistence type="predicted"/>
<dbReference type="STRING" id="204669.Acid345_3135"/>
<evidence type="ECO:0000259" key="8">
    <source>
        <dbReference type="PROSITE" id="PS51332"/>
    </source>
</evidence>
<keyword evidence="4" id="KW-0949">S-adenosyl-L-methionine</keyword>
<dbReference type="RefSeq" id="WP_011523935.1">
    <property type="nucleotide sequence ID" value="NC_008009.1"/>
</dbReference>
<dbReference type="SMART" id="SM00729">
    <property type="entry name" value="Elp3"/>
    <property type="match status" value="1"/>
</dbReference>
<dbReference type="CDD" id="cd02068">
    <property type="entry name" value="radical_SAM_B12_BD"/>
    <property type="match status" value="1"/>
</dbReference>
<dbReference type="InterPro" id="IPR006158">
    <property type="entry name" value="Cobalamin-bd"/>
</dbReference>
<gene>
    <name evidence="10" type="ordered locus">Acid345_3135</name>
</gene>
<name>Q1ILW4_KORVE</name>
<dbReference type="GO" id="GO:0003824">
    <property type="term" value="F:catalytic activity"/>
    <property type="evidence" value="ECO:0007669"/>
    <property type="project" value="InterPro"/>
</dbReference>
<dbReference type="InterPro" id="IPR023404">
    <property type="entry name" value="rSAM_horseshoe"/>
</dbReference>
<dbReference type="GO" id="GO:0051539">
    <property type="term" value="F:4 iron, 4 sulfur cluster binding"/>
    <property type="evidence" value="ECO:0007669"/>
    <property type="project" value="UniProtKB-KW"/>
</dbReference>
<dbReference type="EMBL" id="CP000360">
    <property type="protein sequence ID" value="ABF42136.1"/>
    <property type="molecule type" value="Genomic_DNA"/>
</dbReference>
<dbReference type="GO" id="GO:0046872">
    <property type="term" value="F:metal ion binding"/>
    <property type="evidence" value="ECO:0007669"/>
    <property type="project" value="UniProtKB-KW"/>
</dbReference>